<gene>
    <name evidence="2" type="ORF">GJ744_009885</name>
</gene>
<dbReference type="Proteomes" id="UP000606974">
    <property type="component" value="Unassembled WGS sequence"/>
</dbReference>
<reference evidence="2" key="1">
    <citation type="submission" date="2020-02" db="EMBL/GenBank/DDBJ databases">
        <authorList>
            <person name="Palmer J.M."/>
        </authorList>
    </citation>
    <scope>NUCLEOTIDE SEQUENCE</scope>
    <source>
        <strain evidence="2">EPUS1.4</strain>
        <tissue evidence="2">Thallus</tissue>
    </source>
</reference>
<evidence type="ECO:0000256" key="1">
    <source>
        <dbReference type="SAM" id="MobiDB-lite"/>
    </source>
</evidence>
<keyword evidence="3" id="KW-1185">Reference proteome</keyword>
<dbReference type="EMBL" id="JAACFV010000060">
    <property type="protein sequence ID" value="KAF7507988.1"/>
    <property type="molecule type" value="Genomic_DNA"/>
</dbReference>
<accession>A0A8H7E4M4</accession>
<evidence type="ECO:0000313" key="2">
    <source>
        <dbReference type="EMBL" id="KAF7507988.1"/>
    </source>
</evidence>
<dbReference type="OrthoDB" id="10538846at2759"/>
<feature type="compositionally biased region" description="Polar residues" evidence="1">
    <location>
        <begin position="16"/>
        <end position="35"/>
    </location>
</feature>
<dbReference type="AlphaFoldDB" id="A0A8H7E4M4"/>
<protein>
    <submittedName>
        <fullName evidence="2">Uncharacterized protein</fullName>
    </submittedName>
</protein>
<evidence type="ECO:0000313" key="3">
    <source>
        <dbReference type="Proteomes" id="UP000606974"/>
    </source>
</evidence>
<organism evidence="2 3">
    <name type="scientific">Endocarpon pusillum</name>
    <dbReference type="NCBI Taxonomy" id="364733"/>
    <lineage>
        <taxon>Eukaryota</taxon>
        <taxon>Fungi</taxon>
        <taxon>Dikarya</taxon>
        <taxon>Ascomycota</taxon>
        <taxon>Pezizomycotina</taxon>
        <taxon>Eurotiomycetes</taxon>
        <taxon>Chaetothyriomycetidae</taxon>
        <taxon>Verrucariales</taxon>
        <taxon>Verrucariaceae</taxon>
        <taxon>Endocarpon</taxon>
    </lineage>
</organism>
<name>A0A8H7E4M4_9EURO</name>
<sequence length="64" mass="6836">MDTDSRCEEVLEGNLQLASSADQREGSGTTRNSTNESKEQAKDSPPVQKSSRPRVGCPTGTPTI</sequence>
<proteinExistence type="predicted"/>
<comment type="caution">
    <text evidence="2">The sequence shown here is derived from an EMBL/GenBank/DDBJ whole genome shotgun (WGS) entry which is preliminary data.</text>
</comment>
<feature type="region of interest" description="Disordered" evidence="1">
    <location>
        <begin position="1"/>
        <end position="64"/>
    </location>
</feature>